<feature type="transmembrane region" description="Helical" evidence="2">
    <location>
        <begin position="355"/>
        <end position="378"/>
    </location>
</feature>
<accession>A0A383VIM4</accession>
<reference evidence="3 5" key="1">
    <citation type="submission" date="2016-10" db="EMBL/GenBank/DDBJ databases">
        <authorList>
            <person name="Cai Z."/>
        </authorList>
    </citation>
    <scope>NUCLEOTIDE SEQUENCE [LARGE SCALE GENOMIC DNA]</scope>
</reference>
<dbReference type="EMBL" id="FNXT01000571">
    <property type="protein sequence ID" value="SZX65227.1"/>
    <property type="molecule type" value="Genomic_DNA"/>
</dbReference>
<feature type="compositionally biased region" description="Acidic residues" evidence="1">
    <location>
        <begin position="160"/>
        <end position="185"/>
    </location>
</feature>
<keyword evidence="2" id="KW-1133">Transmembrane helix</keyword>
<evidence type="ECO:0000313" key="4">
    <source>
        <dbReference type="EMBL" id="SZX65227.1"/>
    </source>
</evidence>
<organism evidence="3 5">
    <name type="scientific">Tetradesmus obliquus</name>
    <name type="common">Green alga</name>
    <name type="synonym">Acutodesmus obliquus</name>
    <dbReference type="NCBI Taxonomy" id="3088"/>
    <lineage>
        <taxon>Eukaryota</taxon>
        <taxon>Viridiplantae</taxon>
        <taxon>Chlorophyta</taxon>
        <taxon>core chlorophytes</taxon>
        <taxon>Chlorophyceae</taxon>
        <taxon>CS clade</taxon>
        <taxon>Sphaeropleales</taxon>
        <taxon>Scenedesmaceae</taxon>
        <taxon>Tetradesmus</taxon>
    </lineage>
</organism>
<dbReference type="AlphaFoldDB" id="A0A383VIM4"/>
<dbReference type="Proteomes" id="UP000256970">
    <property type="component" value="Unassembled WGS sequence"/>
</dbReference>
<evidence type="ECO:0000313" key="5">
    <source>
        <dbReference type="Proteomes" id="UP000256970"/>
    </source>
</evidence>
<evidence type="ECO:0000256" key="1">
    <source>
        <dbReference type="SAM" id="MobiDB-lite"/>
    </source>
</evidence>
<feature type="transmembrane region" description="Helical" evidence="2">
    <location>
        <begin position="303"/>
        <end position="321"/>
    </location>
</feature>
<keyword evidence="5" id="KW-1185">Reference proteome</keyword>
<feature type="compositionally biased region" description="Low complexity" evidence="1">
    <location>
        <begin position="125"/>
        <end position="153"/>
    </location>
</feature>
<name>A0A383VIM4_TETOB</name>
<feature type="region of interest" description="Disordered" evidence="1">
    <location>
        <begin position="118"/>
        <end position="190"/>
    </location>
</feature>
<proteinExistence type="predicted"/>
<sequence>MDERLRARYRQIMAELRLLRVPAPLRLAVAYTNRHRDGIHYDIDHRSGKTETKVTSAIAVLRSCAVDANMHHILGRLGRYYKWQADADCSEDEEDAVAAPGTPVHSGMHLPEVRVTRGADRRAAADAAAPAAGAGTSAAASQRGRRAQPQQRAAAHELEQQQEQEQGDLSDADEAELEAELEECPQDPASTAQKLQRGLVCWRAAEAKVAALQRGAALIVAFKEAEWDKQLDKFEESPNESAPAGACRAQLMRQRDTDVAALRRQQQQRIAPALRRLKRKIDAAKCRCNQLENALRACPDGRMLLLMTALTPAASGSWLLHWLQRCLMAVGGFVLVVLLFSACKLCWVGSAAAKVAVVLARVGCGVLARLLVATAGAAHRPGQLALCAGSLGARLLRLPSILQLPAWAAPAAAAAAAGAALQQAAAGHCGRCACSSRPASAAARPGFSRAAAASAGSAWEVTEQLEGIVLHARAYYQRQCPEPPPAAELVRVVVAVSRLVQAEFGAAQGCGECNLRDHVLRLLEGLLAVQGRRLIRAEAAMGEGRADMVLLGAAGLGGGPPLLVVEFKRLASEAGRSQRDRNAGQLQRYLQDKVAGCREGLLVTFDTCLVNGLSAVRVVGVERAAWARLLGDRPEHAPRFTSQPCPHLERCAWALGAMAGICAQHGVAVGEQAGG</sequence>
<dbReference type="EMBL" id="FNXT01000460">
    <property type="protein sequence ID" value="SZX64783.1"/>
    <property type="molecule type" value="Genomic_DNA"/>
</dbReference>
<protein>
    <submittedName>
        <fullName evidence="3">Uncharacterized protein</fullName>
    </submittedName>
</protein>
<gene>
    <name evidence="3" type="ORF">BQ4739_LOCUS5273</name>
    <name evidence="4" type="ORF">BQ4739_LOCUS5673</name>
</gene>
<evidence type="ECO:0000313" key="3">
    <source>
        <dbReference type="EMBL" id="SZX64783.1"/>
    </source>
</evidence>
<keyword evidence="2" id="KW-0472">Membrane</keyword>
<feature type="transmembrane region" description="Helical" evidence="2">
    <location>
        <begin position="327"/>
        <end position="348"/>
    </location>
</feature>
<keyword evidence="2" id="KW-0812">Transmembrane</keyword>
<evidence type="ECO:0000256" key="2">
    <source>
        <dbReference type="SAM" id="Phobius"/>
    </source>
</evidence>